<evidence type="ECO:0000256" key="1">
    <source>
        <dbReference type="SAM" id="MobiDB-lite"/>
    </source>
</evidence>
<protein>
    <recommendedName>
        <fullName evidence="2">TTF-type domain-containing protein</fullName>
    </recommendedName>
</protein>
<name>A0A8C4R6H6_EPTBU</name>
<dbReference type="OMA" id="HEISPKH"/>
<sequence length="274" mass="30200">MDPLARASVTLLATVSGTAVQTTRTPVPIQSIVMSGRKGGWERAQELQKKKHKEDQLLKKTHKLTSFFDVVEKDAAVGSDDDIDSTKDSPSTSPAVDPVEDRPTNDGDTRGEGASESTPLIPNDVGLFGNITDKLHHVCISLGTDHFRNLDDSYPETKREYSGVNRLLNASVFKRVLPNGEVADHDWLVYSPAKTCIFCFPCTLFSSDRGAQLSGSGFTDWKNTAQYLKAHEISPKHIELVLTICQRSADAGRVDKQLHQNMLEQRSYWKNGGG</sequence>
<reference evidence="3" key="1">
    <citation type="submission" date="2025-08" db="UniProtKB">
        <authorList>
            <consortium name="Ensembl"/>
        </authorList>
    </citation>
    <scope>IDENTIFICATION</scope>
</reference>
<keyword evidence="4" id="KW-1185">Reference proteome</keyword>
<evidence type="ECO:0000259" key="2">
    <source>
        <dbReference type="SMART" id="SM00597"/>
    </source>
</evidence>
<feature type="domain" description="TTF-type" evidence="2">
    <location>
        <begin position="172"/>
        <end position="261"/>
    </location>
</feature>
<organism evidence="3 4">
    <name type="scientific">Eptatretus burgeri</name>
    <name type="common">Inshore hagfish</name>
    <dbReference type="NCBI Taxonomy" id="7764"/>
    <lineage>
        <taxon>Eukaryota</taxon>
        <taxon>Metazoa</taxon>
        <taxon>Chordata</taxon>
        <taxon>Craniata</taxon>
        <taxon>Vertebrata</taxon>
        <taxon>Cyclostomata</taxon>
        <taxon>Myxini</taxon>
        <taxon>Myxiniformes</taxon>
        <taxon>Myxinidae</taxon>
        <taxon>Eptatretinae</taxon>
        <taxon>Eptatretus</taxon>
    </lineage>
</organism>
<reference evidence="3" key="2">
    <citation type="submission" date="2025-09" db="UniProtKB">
        <authorList>
            <consortium name="Ensembl"/>
        </authorList>
    </citation>
    <scope>IDENTIFICATION</scope>
</reference>
<dbReference type="Proteomes" id="UP000694388">
    <property type="component" value="Unplaced"/>
</dbReference>
<evidence type="ECO:0000313" key="4">
    <source>
        <dbReference type="Proteomes" id="UP000694388"/>
    </source>
</evidence>
<feature type="compositionally biased region" description="Basic and acidic residues" evidence="1">
    <location>
        <begin position="99"/>
        <end position="113"/>
    </location>
</feature>
<feature type="region of interest" description="Disordered" evidence="1">
    <location>
        <begin position="79"/>
        <end position="121"/>
    </location>
</feature>
<evidence type="ECO:0000313" key="3">
    <source>
        <dbReference type="Ensembl" id="ENSEBUP00000024824.1"/>
    </source>
</evidence>
<dbReference type="SMART" id="SM00597">
    <property type="entry name" value="ZnF_TTF"/>
    <property type="match status" value="1"/>
</dbReference>
<proteinExistence type="predicted"/>
<dbReference type="Ensembl" id="ENSEBUT00000025401.1">
    <property type="protein sequence ID" value="ENSEBUP00000024824.1"/>
    <property type="gene ID" value="ENSEBUG00000015339.1"/>
</dbReference>
<dbReference type="AlphaFoldDB" id="A0A8C4R6H6"/>
<dbReference type="InterPro" id="IPR006580">
    <property type="entry name" value="Znf_TTF"/>
</dbReference>
<accession>A0A8C4R6H6</accession>